<protein>
    <recommendedName>
        <fullName evidence="1">BHLH domain-containing protein</fullName>
    </recommendedName>
</protein>
<proteinExistence type="predicted"/>
<keyword evidence="3" id="KW-1185">Reference proteome</keyword>
<dbReference type="PROSITE" id="PS50888">
    <property type="entry name" value="BHLH"/>
    <property type="match status" value="1"/>
</dbReference>
<evidence type="ECO:0000313" key="3">
    <source>
        <dbReference type="Proteomes" id="UP000030755"/>
    </source>
</evidence>
<dbReference type="InterPro" id="IPR011598">
    <property type="entry name" value="bHLH_dom"/>
</dbReference>
<dbReference type="EMBL" id="KE560523">
    <property type="protein sequence ID" value="EPZ36566.1"/>
    <property type="molecule type" value="Genomic_DNA"/>
</dbReference>
<evidence type="ECO:0000313" key="2">
    <source>
        <dbReference type="EMBL" id="EPZ36566.1"/>
    </source>
</evidence>
<name>A0A075B4Y1_ROZAC</name>
<evidence type="ECO:0000259" key="1">
    <source>
        <dbReference type="PROSITE" id="PS50888"/>
    </source>
</evidence>
<sequence length="96" mass="11180">MIRSDIRKMRGTEFFNVEEKRVNHIASEQKRRLNIKLAYAELNSLLPESYSVHIDQANSEVNILSAVSAFIHDQHENQKKLLREINEKAGKLGKKY</sequence>
<dbReference type="InterPro" id="IPR036638">
    <property type="entry name" value="HLH_DNA-bd_sf"/>
</dbReference>
<dbReference type="Proteomes" id="UP000030755">
    <property type="component" value="Unassembled WGS sequence"/>
</dbReference>
<dbReference type="HOGENOM" id="CLU_2360927_0_0_1"/>
<dbReference type="SUPFAM" id="SSF47459">
    <property type="entry name" value="HLH, helix-loop-helix DNA-binding domain"/>
    <property type="match status" value="1"/>
</dbReference>
<gene>
    <name evidence="2" type="ORF">O9G_001550</name>
</gene>
<dbReference type="AlphaFoldDB" id="A0A075B4Y1"/>
<organism evidence="2 3">
    <name type="scientific">Rozella allomycis (strain CSF55)</name>
    <dbReference type="NCBI Taxonomy" id="988480"/>
    <lineage>
        <taxon>Eukaryota</taxon>
        <taxon>Fungi</taxon>
        <taxon>Fungi incertae sedis</taxon>
        <taxon>Cryptomycota</taxon>
        <taxon>Cryptomycota incertae sedis</taxon>
        <taxon>Rozella</taxon>
    </lineage>
</organism>
<dbReference type="GO" id="GO:0046983">
    <property type="term" value="F:protein dimerization activity"/>
    <property type="evidence" value="ECO:0007669"/>
    <property type="project" value="InterPro"/>
</dbReference>
<feature type="domain" description="BHLH" evidence="1">
    <location>
        <begin position="19"/>
        <end position="74"/>
    </location>
</feature>
<accession>A0A075B4Y1</accession>
<dbReference type="OrthoDB" id="5778525at2759"/>
<dbReference type="Gene3D" id="4.10.280.10">
    <property type="entry name" value="Helix-loop-helix DNA-binding domain"/>
    <property type="match status" value="1"/>
</dbReference>
<reference evidence="2 3" key="1">
    <citation type="journal article" date="2013" name="Curr. Biol.">
        <title>Shared signatures of parasitism and phylogenomics unite Cryptomycota and microsporidia.</title>
        <authorList>
            <person name="James T.Y."/>
            <person name="Pelin A."/>
            <person name="Bonen L."/>
            <person name="Ahrendt S."/>
            <person name="Sain D."/>
            <person name="Corradi N."/>
            <person name="Stajich J.E."/>
        </authorList>
    </citation>
    <scope>NUCLEOTIDE SEQUENCE [LARGE SCALE GENOMIC DNA]</scope>
    <source>
        <strain evidence="2 3">CSF55</strain>
    </source>
</reference>
<dbReference type="Pfam" id="PF00010">
    <property type="entry name" value="HLH"/>
    <property type="match status" value="1"/>
</dbReference>